<comment type="function">
    <text evidence="1">Catalyzes both the phosphorylation of dihydroxyacetone and of glyceraldehyde.</text>
</comment>
<keyword evidence="6" id="KW-0418">Kinase</keyword>
<evidence type="ECO:0000256" key="12">
    <source>
        <dbReference type="PIRSR" id="PIRSR612734-2"/>
    </source>
</evidence>
<dbReference type="OrthoDB" id="1724672at2759"/>
<proteinExistence type="inferred from homology"/>
<dbReference type="VEuPathDB" id="FungiDB:TRIREDRAFT_108835"/>
<dbReference type="KEGG" id="tre:TRIREDRAFT_108835"/>
<dbReference type="PROSITE" id="PS51480">
    <property type="entry name" value="DHAL"/>
    <property type="match status" value="1"/>
</dbReference>
<dbReference type="PANTHER" id="PTHR28629">
    <property type="entry name" value="TRIOKINASE/FMN CYCLASE"/>
    <property type="match status" value="1"/>
</dbReference>
<keyword evidence="8" id="KW-0067">ATP-binding</keyword>
<dbReference type="RefSeq" id="XP_006966658.1">
    <property type="nucleotide sequence ID" value="XM_006966596.1"/>
</dbReference>
<comment type="catalytic activity">
    <reaction evidence="9">
        <text>D-glyceraldehyde + ATP = D-glyceraldehyde 3-phosphate + ADP + H(+)</text>
        <dbReference type="Rhea" id="RHEA:13941"/>
        <dbReference type="ChEBI" id="CHEBI:15378"/>
        <dbReference type="ChEBI" id="CHEBI:17378"/>
        <dbReference type="ChEBI" id="CHEBI:30616"/>
        <dbReference type="ChEBI" id="CHEBI:59776"/>
        <dbReference type="ChEBI" id="CHEBI:456216"/>
        <dbReference type="EC" id="2.7.1.28"/>
    </reaction>
</comment>
<dbReference type="GeneID" id="18481763"/>
<dbReference type="EMBL" id="GL985068">
    <property type="protein sequence ID" value="EGR47551.1"/>
    <property type="molecule type" value="Genomic_DNA"/>
</dbReference>
<evidence type="ECO:0000256" key="1">
    <source>
        <dbReference type="ARBA" id="ARBA00003264"/>
    </source>
</evidence>
<dbReference type="Pfam" id="PF02733">
    <property type="entry name" value="Dak1"/>
    <property type="match status" value="1"/>
</dbReference>
<dbReference type="SUPFAM" id="SSF101473">
    <property type="entry name" value="DhaL-like"/>
    <property type="match status" value="1"/>
</dbReference>
<protein>
    <submittedName>
        <fullName evidence="16">Predicted protein</fullName>
    </submittedName>
</protein>
<dbReference type="Pfam" id="PF02734">
    <property type="entry name" value="Dak2"/>
    <property type="match status" value="1"/>
</dbReference>
<dbReference type="HOGENOM" id="CLU_017054_6_0_1"/>
<comment type="catalytic activity">
    <reaction evidence="10">
        <text>dihydroxyacetone + ATP = dihydroxyacetone phosphate + ADP + H(+)</text>
        <dbReference type="Rhea" id="RHEA:15773"/>
        <dbReference type="ChEBI" id="CHEBI:15378"/>
        <dbReference type="ChEBI" id="CHEBI:16016"/>
        <dbReference type="ChEBI" id="CHEBI:30616"/>
        <dbReference type="ChEBI" id="CHEBI:57642"/>
        <dbReference type="ChEBI" id="CHEBI:456216"/>
        <dbReference type="EC" id="2.7.1.29"/>
    </reaction>
</comment>
<dbReference type="AlphaFoldDB" id="G0RMW1"/>
<dbReference type="GO" id="GO:0019588">
    <property type="term" value="P:anaerobic glycerol catabolic process"/>
    <property type="evidence" value="ECO:0007669"/>
    <property type="project" value="UniProtKB-UniPathway"/>
</dbReference>
<keyword evidence="4" id="KW-0808">Transferase</keyword>
<organism evidence="17">
    <name type="scientific">Hypocrea jecorina (strain QM6a)</name>
    <name type="common">Trichoderma reesei</name>
    <dbReference type="NCBI Taxonomy" id="431241"/>
    <lineage>
        <taxon>Eukaryota</taxon>
        <taxon>Fungi</taxon>
        <taxon>Dikarya</taxon>
        <taxon>Ascomycota</taxon>
        <taxon>Pezizomycotina</taxon>
        <taxon>Sordariomycetes</taxon>
        <taxon>Hypocreomycetidae</taxon>
        <taxon>Hypocreales</taxon>
        <taxon>Hypocreaceae</taxon>
        <taxon>Trichoderma</taxon>
    </lineage>
</organism>
<feature type="signal peptide" evidence="13">
    <location>
        <begin position="1"/>
        <end position="20"/>
    </location>
</feature>
<dbReference type="GO" id="GO:0050354">
    <property type="term" value="F:triokinase activity"/>
    <property type="evidence" value="ECO:0007669"/>
    <property type="project" value="UniProtKB-EC"/>
</dbReference>
<dbReference type="PROSITE" id="PS51481">
    <property type="entry name" value="DHAK"/>
    <property type="match status" value="1"/>
</dbReference>
<dbReference type="FunFam" id="3.30.1180.20:FF:000001">
    <property type="entry name" value="Dihydroxyacetone kinase 1"/>
    <property type="match status" value="1"/>
</dbReference>
<accession>G0RMW1</accession>
<evidence type="ECO:0000313" key="16">
    <source>
        <dbReference type="EMBL" id="EGR47551.1"/>
    </source>
</evidence>
<evidence type="ECO:0000256" key="8">
    <source>
        <dbReference type="ARBA" id="ARBA00022840"/>
    </source>
</evidence>
<comment type="pathway">
    <text evidence="2">Polyol metabolism; glycerol fermentation; glycerone phosphate from glycerol (oxidative route): step 2/2.</text>
</comment>
<gene>
    <name evidence="16" type="ORF">TRIREDRAFT_108835</name>
</gene>
<dbReference type="InterPro" id="IPR012734">
    <property type="entry name" value="DhaK_ATP"/>
</dbReference>
<keyword evidence="13" id="KW-0732">Signal</keyword>
<evidence type="ECO:0000256" key="5">
    <source>
        <dbReference type="ARBA" id="ARBA00022741"/>
    </source>
</evidence>
<keyword evidence="5" id="KW-0547">Nucleotide-binding</keyword>
<evidence type="ECO:0000259" key="15">
    <source>
        <dbReference type="PROSITE" id="PS51481"/>
    </source>
</evidence>
<comment type="similarity">
    <text evidence="3">Belongs to the dihydroxyacetone kinase (DAK) family.</text>
</comment>
<dbReference type="UniPathway" id="UPA00617">
    <property type="reaction ID" value="UER00669"/>
</dbReference>
<feature type="active site" description="Tele-hemiaminal-histidine intermediate" evidence="11">
    <location>
        <position position="262"/>
    </location>
</feature>
<evidence type="ECO:0000256" key="11">
    <source>
        <dbReference type="PIRSR" id="PIRSR612734-1"/>
    </source>
</evidence>
<dbReference type="NCBIfam" id="TIGR02361">
    <property type="entry name" value="dak_ATP"/>
    <property type="match status" value="1"/>
</dbReference>
<evidence type="ECO:0000256" key="13">
    <source>
        <dbReference type="SAM" id="SignalP"/>
    </source>
</evidence>
<keyword evidence="7" id="KW-0319">Glycerol metabolism</keyword>
<evidence type="ECO:0000256" key="2">
    <source>
        <dbReference type="ARBA" id="ARBA00004778"/>
    </source>
</evidence>
<feature type="domain" description="DhaL" evidence="14">
    <location>
        <begin position="420"/>
        <end position="641"/>
    </location>
</feature>
<dbReference type="FunFam" id="3.40.50.10440:FF:000001">
    <property type="entry name" value="Dihydroxyacetone kinase, DhaK subunit"/>
    <property type="match status" value="1"/>
</dbReference>
<dbReference type="Gene3D" id="3.30.1180.20">
    <property type="entry name" value="Dihydroxyacetone kinase, domain 2"/>
    <property type="match status" value="1"/>
</dbReference>
<name>G0RMW1_HYPJQ</name>
<dbReference type="GO" id="GO:0004371">
    <property type="term" value="F:glycerone kinase activity"/>
    <property type="evidence" value="ECO:0007669"/>
    <property type="project" value="UniProtKB-EC"/>
</dbReference>
<dbReference type="InterPro" id="IPR050861">
    <property type="entry name" value="Dihydroxyacetone_Kinase"/>
</dbReference>
<evidence type="ECO:0000256" key="10">
    <source>
        <dbReference type="ARBA" id="ARBA00048898"/>
    </source>
</evidence>
<keyword evidence="17" id="KW-1185">Reference proteome</keyword>
<evidence type="ECO:0000259" key="14">
    <source>
        <dbReference type="PROSITE" id="PS51480"/>
    </source>
</evidence>
<dbReference type="GO" id="GO:0005829">
    <property type="term" value="C:cytosol"/>
    <property type="evidence" value="ECO:0007669"/>
    <property type="project" value="TreeGrafter"/>
</dbReference>
<feature type="domain" description="DhaK" evidence="15">
    <location>
        <begin position="48"/>
        <end position="380"/>
    </location>
</feature>
<dbReference type="SMART" id="SM01120">
    <property type="entry name" value="Dak2"/>
    <property type="match status" value="1"/>
</dbReference>
<dbReference type="InterPro" id="IPR004006">
    <property type="entry name" value="DhaK_dom"/>
</dbReference>
<reference evidence="16 17" key="1">
    <citation type="journal article" date="2008" name="Nat. Biotechnol.">
        <title>Genome sequencing and analysis of the biomass-degrading fungus Trichoderma reesei (syn. Hypocrea jecorina).</title>
        <authorList>
            <person name="Martinez D."/>
            <person name="Berka R.M."/>
            <person name="Henrissat B."/>
            <person name="Saloheimo M."/>
            <person name="Arvas M."/>
            <person name="Baker S.E."/>
            <person name="Chapman J."/>
            <person name="Chertkov O."/>
            <person name="Coutinho P.M."/>
            <person name="Cullen D."/>
            <person name="Danchin E.G."/>
            <person name="Grigoriev I.V."/>
            <person name="Harris P."/>
            <person name="Jackson M."/>
            <person name="Kubicek C.P."/>
            <person name="Han C.S."/>
            <person name="Ho I."/>
            <person name="Larrondo L.F."/>
            <person name="de Leon A.L."/>
            <person name="Magnuson J.K."/>
            <person name="Merino S."/>
            <person name="Misra M."/>
            <person name="Nelson B."/>
            <person name="Putnam N."/>
            <person name="Robbertse B."/>
            <person name="Salamov A.A."/>
            <person name="Schmoll M."/>
            <person name="Terry A."/>
            <person name="Thayer N."/>
            <person name="Westerholm-Parvinen A."/>
            <person name="Schoch C.L."/>
            <person name="Yao J."/>
            <person name="Barabote R."/>
            <person name="Nelson M.A."/>
            <person name="Detter C."/>
            <person name="Bruce D."/>
            <person name="Kuske C.R."/>
            <person name="Xie G."/>
            <person name="Richardson P."/>
            <person name="Rokhsar D.S."/>
            <person name="Lucas S.M."/>
            <person name="Rubin E.M."/>
            <person name="Dunn-Coleman N."/>
            <person name="Ward M."/>
            <person name="Brettin T.S."/>
        </authorList>
    </citation>
    <scope>NUCLEOTIDE SEQUENCE [LARGE SCALE GENOMIC DNA]</scope>
    <source>
        <strain evidence="16 17">QM6a</strain>
    </source>
</reference>
<evidence type="ECO:0000256" key="9">
    <source>
        <dbReference type="ARBA" id="ARBA00047974"/>
    </source>
</evidence>
<feature type="chain" id="PRO_5005348154" evidence="13">
    <location>
        <begin position="21"/>
        <end position="641"/>
    </location>
</feature>
<feature type="binding site" evidence="12">
    <location>
        <begin position="94"/>
        <end position="97"/>
    </location>
    <ligand>
        <name>substrate</name>
    </ligand>
</feature>
<dbReference type="Gene3D" id="1.25.40.340">
    <property type="match status" value="1"/>
</dbReference>
<evidence type="ECO:0000256" key="3">
    <source>
        <dbReference type="ARBA" id="ARBA00008757"/>
    </source>
</evidence>
<dbReference type="SUPFAM" id="SSF82549">
    <property type="entry name" value="DAK1/DegV-like"/>
    <property type="match status" value="1"/>
</dbReference>
<dbReference type="PANTHER" id="PTHR28629:SF14">
    <property type="entry name" value="DIHYDROXYACETONE KINASE 1"/>
    <property type="match status" value="1"/>
</dbReference>
<dbReference type="FunFam" id="1.25.40.340:FF:000001">
    <property type="entry name" value="Dihydroxyacetone kinase 1"/>
    <property type="match status" value="1"/>
</dbReference>
<dbReference type="InterPro" id="IPR036117">
    <property type="entry name" value="DhaL_dom_sf"/>
</dbReference>
<dbReference type="Proteomes" id="UP000008984">
    <property type="component" value="Unassembled WGS sequence"/>
</dbReference>
<evidence type="ECO:0000256" key="7">
    <source>
        <dbReference type="ARBA" id="ARBA00022798"/>
    </source>
</evidence>
<dbReference type="eggNOG" id="KOG2426">
    <property type="taxonomic scope" value="Eukaryota"/>
</dbReference>
<dbReference type="InterPro" id="IPR004007">
    <property type="entry name" value="DhaL_dom"/>
</dbReference>
<dbReference type="STRING" id="431241.G0RMW1"/>
<feature type="binding site" evidence="12">
    <location>
        <position position="153"/>
    </location>
    <ligand>
        <name>substrate</name>
    </ligand>
</feature>
<evidence type="ECO:0000256" key="6">
    <source>
        <dbReference type="ARBA" id="ARBA00022777"/>
    </source>
</evidence>
<dbReference type="GO" id="GO:0005524">
    <property type="term" value="F:ATP binding"/>
    <property type="evidence" value="ECO:0007669"/>
    <property type="project" value="UniProtKB-KW"/>
</dbReference>
<dbReference type="Gene3D" id="3.40.50.10440">
    <property type="entry name" value="Dihydroxyacetone kinase, domain 1"/>
    <property type="match status" value="1"/>
</dbReference>
<evidence type="ECO:0000256" key="4">
    <source>
        <dbReference type="ARBA" id="ARBA00022679"/>
    </source>
</evidence>
<evidence type="ECO:0000313" key="17">
    <source>
        <dbReference type="Proteomes" id="UP000008984"/>
    </source>
</evidence>
<sequence length="641" mass="66819">MEKLPLSLSLSLSRIHFILLLGSLNLQEHELQLTRTPPNRPAKHFVNEPLALVNAALRSATYTNPSVAFDAAQKTVFLRDAASQPTIALISGGGSGHEPSFAGFVGKGFLTAAVAGSVFASPSAEQVFRAIRRVGAEQPQRGVLVLIMNYTGDMLHFGMAVEKARAEGIKTELLVVGDDVGVGRKRGGRIGRRGLAGTVLVQKIAAAAAAQGQSLEQVSQIASLASENLATVGASLSHVHVPGREITPDELGDEIEIGMGIHNEEGFARVKTTLKGLVETMLKQLLDQSDSDRAYINVKSGDEVVVMVNNLGGISPLELGAITTEVIDQLDASYQIKPARLLSGTYMTSLNGLGFSITILKATDKAILPLIDAPADAAGWSPAVSPENWARGIDTTKSEIKEDAPTADDSAPSNLDLDAAFTTAKLRSALKSLIAAEHEITKFDTIVGDGDCGLCLKTGAEAVLKHLDAISSSSSSSSAAAAAGGDLDIVHFVRNIAQVIESNMDGTSGALYAIFVNALASGLQSQSSSSSSSSSSSQQKTAVTAKTWATALQAAVKSLARYTPAQPGDRTVVDALVPFVDTLAETLDVGKAVAAARKGSDSTKGMEASLGRSVYVNAEGWSECPDPGAHGLVKLLEGFLV</sequence>